<dbReference type="EMBL" id="JAFHKJ010000028">
    <property type="protein sequence ID" value="MBN2975758.1"/>
    <property type="molecule type" value="Genomic_DNA"/>
</dbReference>
<comment type="caution">
    <text evidence="2">The sequence shown here is derived from an EMBL/GenBank/DDBJ whole genome shotgun (WGS) entry which is preliminary data.</text>
</comment>
<dbReference type="SMART" id="SM00418">
    <property type="entry name" value="HTH_ARSR"/>
    <property type="match status" value="1"/>
</dbReference>
<reference evidence="2 3" key="2">
    <citation type="journal article" date="2023" name="Plant Pathol.">
        <title>Dismantling and reorganizing Pseudomonas marginalis sensu#lato.</title>
        <authorList>
            <person name="Sawada H."/>
            <person name="Fujikawa T."/>
            <person name="Satou M."/>
        </authorList>
    </citation>
    <scope>NUCLEOTIDE SEQUENCE [LARGE SCALE GENOMIC DNA]</scope>
    <source>
        <strain evidence="2 3">MAFF 301381</strain>
    </source>
</reference>
<dbReference type="PANTHER" id="PTHR39168:SF1">
    <property type="entry name" value="TRANSCRIPTIONAL REGULATORY PROTEIN"/>
    <property type="match status" value="1"/>
</dbReference>
<dbReference type="GO" id="GO:0046686">
    <property type="term" value="P:response to cadmium ion"/>
    <property type="evidence" value="ECO:0007669"/>
    <property type="project" value="TreeGrafter"/>
</dbReference>
<dbReference type="InterPro" id="IPR052543">
    <property type="entry name" value="HTH_Metal-responsive_Reg"/>
</dbReference>
<dbReference type="Pfam" id="PF12840">
    <property type="entry name" value="HTH_20"/>
    <property type="match status" value="1"/>
</dbReference>
<feature type="domain" description="HTH arsR-type" evidence="1">
    <location>
        <begin position="1"/>
        <end position="93"/>
    </location>
</feature>
<gene>
    <name evidence="2" type="ORF">JWR99_07090</name>
</gene>
<dbReference type="SUPFAM" id="SSF46785">
    <property type="entry name" value="Winged helix' DNA-binding domain"/>
    <property type="match status" value="1"/>
</dbReference>
<dbReference type="PANTHER" id="PTHR39168">
    <property type="entry name" value="TRANSCRIPTIONAL REGULATOR-RELATED"/>
    <property type="match status" value="1"/>
</dbReference>
<dbReference type="GO" id="GO:0010288">
    <property type="term" value="P:response to lead ion"/>
    <property type="evidence" value="ECO:0007669"/>
    <property type="project" value="TreeGrafter"/>
</dbReference>
<dbReference type="Proteomes" id="UP001154860">
    <property type="component" value="Unassembled WGS sequence"/>
</dbReference>
<dbReference type="InterPro" id="IPR001845">
    <property type="entry name" value="HTH_ArsR_DNA-bd_dom"/>
</dbReference>
<dbReference type="InterPro" id="IPR036390">
    <property type="entry name" value="WH_DNA-bd_sf"/>
</dbReference>
<evidence type="ECO:0000313" key="2">
    <source>
        <dbReference type="EMBL" id="MBN2975758.1"/>
    </source>
</evidence>
<name>A0A9X1C5K1_9PSED</name>
<dbReference type="AlphaFoldDB" id="A0A9X1C5K1"/>
<dbReference type="CDD" id="cd00090">
    <property type="entry name" value="HTH_ARSR"/>
    <property type="match status" value="1"/>
</dbReference>
<protein>
    <submittedName>
        <fullName evidence="2">Helix-turn-helix transcriptional regulator</fullName>
    </submittedName>
</protein>
<dbReference type="RefSeq" id="WP_205489461.1">
    <property type="nucleotide sequence ID" value="NZ_JAFHKI010000024.1"/>
</dbReference>
<dbReference type="GO" id="GO:0003700">
    <property type="term" value="F:DNA-binding transcription factor activity"/>
    <property type="evidence" value="ECO:0007669"/>
    <property type="project" value="InterPro"/>
</dbReference>
<dbReference type="GO" id="GO:0032791">
    <property type="term" value="F:lead ion binding"/>
    <property type="evidence" value="ECO:0007669"/>
    <property type="project" value="TreeGrafter"/>
</dbReference>
<sequence length="242" mass="26433">MTQPKISSIAYLIAEPVRAVILITLSDGGSLSASALADAAGVTPQTASSHLAKLLDGGLLTVEIKGRNRFYQLAGPDVSHVLESLAAVSPQTSSWSSLPNRAAHELRFARCCYDHLAGQVGVAVAQGMLEREFIVECNEREYAPTPRGIEWMQSLNLDHGELCFEAHSQARRCLDWTERQHHIAGPLGAHLLDTFCNLGWMRRSTGTRAVTITGDGWRALKHHLGFQHLHDLETLARPLVSA</sequence>
<evidence type="ECO:0000259" key="1">
    <source>
        <dbReference type="PROSITE" id="PS50987"/>
    </source>
</evidence>
<dbReference type="InterPro" id="IPR011991">
    <property type="entry name" value="ArsR-like_HTH"/>
</dbReference>
<evidence type="ECO:0000313" key="3">
    <source>
        <dbReference type="Proteomes" id="UP001154860"/>
    </source>
</evidence>
<dbReference type="InterPro" id="IPR036388">
    <property type="entry name" value="WH-like_DNA-bd_sf"/>
</dbReference>
<accession>A0A9X1C5K1</accession>
<keyword evidence="3" id="KW-1185">Reference proteome</keyword>
<dbReference type="PROSITE" id="PS50987">
    <property type="entry name" value="HTH_ARSR_2"/>
    <property type="match status" value="1"/>
</dbReference>
<dbReference type="GO" id="GO:0097063">
    <property type="term" value="F:cadmium ion sensor activity"/>
    <property type="evidence" value="ECO:0007669"/>
    <property type="project" value="TreeGrafter"/>
</dbReference>
<dbReference type="GO" id="GO:0003677">
    <property type="term" value="F:DNA binding"/>
    <property type="evidence" value="ECO:0007669"/>
    <property type="project" value="TreeGrafter"/>
</dbReference>
<reference evidence="2 3" key="1">
    <citation type="journal article" date="2021" name="Int. J. Syst. Evol. Microbiol.">
        <title>Pseudomonas lactucae sp. nov., a pathogen causing bacterial rot of lettuce in Japan.</title>
        <authorList>
            <person name="Sawada H."/>
            <person name="Fujikawa T."/>
            <person name="Satou M."/>
        </authorList>
    </citation>
    <scope>NUCLEOTIDE SEQUENCE [LARGE SCALE GENOMIC DNA]</scope>
    <source>
        <strain evidence="2 3">MAFF 301381</strain>
    </source>
</reference>
<organism evidence="2 3">
    <name type="scientific">Pseudomonas lactucae</name>
    <dbReference type="NCBI Taxonomy" id="2813360"/>
    <lineage>
        <taxon>Bacteria</taxon>
        <taxon>Pseudomonadati</taxon>
        <taxon>Pseudomonadota</taxon>
        <taxon>Gammaproteobacteria</taxon>
        <taxon>Pseudomonadales</taxon>
        <taxon>Pseudomonadaceae</taxon>
        <taxon>Pseudomonas</taxon>
    </lineage>
</organism>
<proteinExistence type="predicted"/>
<dbReference type="Gene3D" id="1.10.10.10">
    <property type="entry name" value="Winged helix-like DNA-binding domain superfamily/Winged helix DNA-binding domain"/>
    <property type="match status" value="1"/>
</dbReference>